<evidence type="ECO:0000256" key="10">
    <source>
        <dbReference type="ARBA" id="ARBA00049244"/>
    </source>
</evidence>
<dbReference type="SMART" id="SM00475">
    <property type="entry name" value="53EXOc"/>
    <property type="match status" value="1"/>
</dbReference>
<dbReference type="PROSITE" id="PS00447">
    <property type="entry name" value="DNA_POLYMERASE_A"/>
    <property type="match status" value="1"/>
</dbReference>
<evidence type="ECO:0000256" key="6">
    <source>
        <dbReference type="ARBA" id="ARBA00022763"/>
    </source>
</evidence>
<dbReference type="InterPro" id="IPR008918">
    <property type="entry name" value="HhH2"/>
</dbReference>
<feature type="domain" description="DNA-directed DNA polymerase family A palm" evidence="12">
    <location>
        <begin position="507"/>
        <end position="715"/>
    </location>
</feature>
<gene>
    <name evidence="13" type="ORF">COV95_01520</name>
</gene>
<dbReference type="InterPro" id="IPR002298">
    <property type="entry name" value="DNA_polymerase_A"/>
</dbReference>
<dbReference type="AlphaFoldDB" id="A0A2H0K6R0"/>
<dbReference type="EMBL" id="PCVC01000046">
    <property type="protein sequence ID" value="PIQ66926.1"/>
    <property type="molecule type" value="Genomic_DNA"/>
</dbReference>
<dbReference type="Gene3D" id="1.20.1060.10">
    <property type="entry name" value="Taq DNA Polymerase, Chain T, domain 4"/>
    <property type="match status" value="1"/>
</dbReference>
<reference evidence="13 14" key="1">
    <citation type="submission" date="2017-09" db="EMBL/GenBank/DDBJ databases">
        <title>Depth-based differentiation of microbial function through sediment-hosted aquifers and enrichment of novel symbionts in the deep terrestrial subsurface.</title>
        <authorList>
            <person name="Probst A.J."/>
            <person name="Ladd B."/>
            <person name="Jarett J.K."/>
            <person name="Geller-Mcgrath D.E."/>
            <person name="Sieber C.M."/>
            <person name="Emerson J.B."/>
            <person name="Anantharaman K."/>
            <person name="Thomas B.C."/>
            <person name="Malmstrom R."/>
            <person name="Stieglmeier M."/>
            <person name="Klingl A."/>
            <person name="Woyke T."/>
            <person name="Ryan C.M."/>
            <person name="Banfield J.F."/>
        </authorList>
    </citation>
    <scope>NUCLEOTIDE SEQUENCE [LARGE SCALE GENOMIC DNA]</scope>
    <source>
        <strain evidence="13">CG11_big_fil_rev_8_21_14_0_20_40_24</strain>
    </source>
</reference>
<dbReference type="Pfam" id="PF01367">
    <property type="entry name" value="5_3_exonuc"/>
    <property type="match status" value="1"/>
</dbReference>
<evidence type="ECO:0000256" key="3">
    <source>
        <dbReference type="ARBA" id="ARBA00022679"/>
    </source>
</evidence>
<keyword evidence="4" id="KW-0548">Nucleotidyltransferase</keyword>
<evidence type="ECO:0000256" key="4">
    <source>
        <dbReference type="ARBA" id="ARBA00022695"/>
    </source>
</evidence>
<comment type="similarity">
    <text evidence="1">Belongs to the DNA polymerase type-A family.</text>
</comment>
<dbReference type="GO" id="GO:0003677">
    <property type="term" value="F:DNA binding"/>
    <property type="evidence" value="ECO:0007669"/>
    <property type="project" value="UniProtKB-KW"/>
</dbReference>
<dbReference type="Gene3D" id="3.40.50.1010">
    <property type="entry name" value="5'-nuclease"/>
    <property type="match status" value="1"/>
</dbReference>
<dbReference type="GO" id="GO:0008409">
    <property type="term" value="F:5'-3' exonuclease activity"/>
    <property type="evidence" value="ECO:0007669"/>
    <property type="project" value="InterPro"/>
</dbReference>
<organism evidence="13 14">
    <name type="scientific">Candidatus Zambryskibacteria bacterium CG11_big_fil_rev_8_21_14_0_20_40_24</name>
    <dbReference type="NCBI Taxonomy" id="1975116"/>
    <lineage>
        <taxon>Bacteria</taxon>
        <taxon>Candidatus Zambryskiibacteriota</taxon>
    </lineage>
</organism>
<evidence type="ECO:0000259" key="12">
    <source>
        <dbReference type="SMART" id="SM00482"/>
    </source>
</evidence>
<keyword evidence="6" id="KW-0227">DNA damage</keyword>
<dbReference type="GO" id="GO:0006302">
    <property type="term" value="P:double-strand break repair"/>
    <property type="evidence" value="ECO:0007669"/>
    <property type="project" value="TreeGrafter"/>
</dbReference>
<evidence type="ECO:0000313" key="14">
    <source>
        <dbReference type="Proteomes" id="UP000229834"/>
    </source>
</evidence>
<dbReference type="CDD" id="cd09859">
    <property type="entry name" value="PIN_53EXO"/>
    <property type="match status" value="1"/>
</dbReference>
<dbReference type="Pfam" id="PF02739">
    <property type="entry name" value="5_3_exonuc_N"/>
    <property type="match status" value="1"/>
</dbReference>
<dbReference type="Gene3D" id="3.30.70.370">
    <property type="match status" value="1"/>
</dbReference>
<dbReference type="InterPro" id="IPR029060">
    <property type="entry name" value="PIN-like_dom_sf"/>
</dbReference>
<keyword evidence="9" id="KW-0234">DNA repair</keyword>
<dbReference type="CDD" id="cd08637">
    <property type="entry name" value="DNA_pol_A_pol_I_C"/>
    <property type="match status" value="1"/>
</dbReference>
<name>A0A2H0K6R0_9BACT</name>
<dbReference type="InterPro" id="IPR019760">
    <property type="entry name" value="DNA-dir_DNA_pol_A_CS"/>
</dbReference>
<evidence type="ECO:0000256" key="9">
    <source>
        <dbReference type="ARBA" id="ARBA00023204"/>
    </source>
</evidence>
<sequence length="760" mass="86794">YGLSAMLIKIIAELKPDYLIAAYDLPGPTYRHEVYEDYKAGRPKLESELKSQIDRSRDVFNALGIPIYDYPGFEADDILGTIVEQTKKEKNFSVTIASGDMDTLQLVDNDRVRVFTLRKGISDTVLHNEKRVKERFGFLPDKLPDYKGLRGDPSDNIIGVKGVGEKTATTLISKFGTIENLYKVLKKNPEEFEKIGLSERMINILKDNREEAEFSKMLATIRRDAPIKFVFPKEEWVKSFDMQSVDNLFADLGFRTLGARLKETLRKLKGEPTEEKPSQNTLNINTSTKVSEKEMEEVALALWVVDSNFTNPTERDILNFARVKSFAEAKKIIFDEIKKRNLEFVYEEIEKPLISVVKAMEDKGVKIEKKYLSKLSRDYHKELKTRESKIWKEAGAEFNINSPKQLGVVLFEKLSLVTKNQKKTSTGMKSTRESELEKLRDSHPIIPLILEYREFSKLLSTYIDNIPKKLDSNDRLHTNLKQTGTTTGRMASTDPNLQNIPIKSELGRNIRKAFIAEKGFSLLSFDYSQIELRIAAILSHDEKLLDIFRKGEDVHTSVASVVFCVPLEKVDKEMRRKAKVINFGIIYGMGVNALRQNLGGSRDEAQKFYTEYFTKFKGLAKYIDSVKAEAEKQGFTQTLLGRRRYFEGIKSRIPYIKAAAERMAINAPFQGSAADIIKLAMKAVYVAIKEEKMEDKLAMILQVHDELLFEVRDEYVKEIVPKIRKIMESALPEDKSMGVVCAVHAAVGKNWNDMKVLDKN</sequence>
<dbReference type="FunFam" id="1.20.1060.10:FF:000001">
    <property type="entry name" value="DNA polymerase I"/>
    <property type="match status" value="1"/>
</dbReference>
<dbReference type="InterPro" id="IPR002421">
    <property type="entry name" value="5-3_exonuclease"/>
</dbReference>
<dbReference type="InterPro" id="IPR001098">
    <property type="entry name" value="DNA-dir_DNA_pol_A_palm_dom"/>
</dbReference>
<dbReference type="SMART" id="SM00482">
    <property type="entry name" value="POLAc"/>
    <property type="match status" value="1"/>
</dbReference>
<dbReference type="GO" id="GO:0003887">
    <property type="term" value="F:DNA-directed DNA polymerase activity"/>
    <property type="evidence" value="ECO:0007669"/>
    <property type="project" value="UniProtKB-KW"/>
</dbReference>
<keyword evidence="5" id="KW-0235">DNA replication</keyword>
<dbReference type="SUPFAM" id="SSF88723">
    <property type="entry name" value="PIN domain-like"/>
    <property type="match status" value="1"/>
</dbReference>
<evidence type="ECO:0000256" key="5">
    <source>
        <dbReference type="ARBA" id="ARBA00022705"/>
    </source>
</evidence>
<dbReference type="FunFam" id="1.10.150.20:FF:000002">
    <property type="entry name" value="DNA polymerase I"/>
    <property type="match status" value="1"/>
</dbReference>
<keyword evidence="8" id="KW-0238">DNA-binding</keyword>
<dbReference type="FunFam" id="1.10.150.20:FF:000003">
    <property type="entry name" value="DNA polymerase I"/>
    <property type="match status" value="1"/>
</dbReference>
<evidence type="ECO:0000256" key="2">
    <source>
        <dbReference type="ARBA" id="ARBA00012417"/>
    </source>
</evidence>
<comment type="caution">
    <text evidence="13">The sequence shown here is derived from an EMBL/GenBank/DDBJ whole genome shotgun (WGS) entry which is preliminary data.</text>
</comment>
<evidence type="ECO:0000256" key="7">
    <source>
        <dbReference type="ARBA" id="ARBA00022932"/>
    </source>
</evidence>
<dbReference type="InterPro" id="IPR036279">
    <property type="entry name" value="5-3_exonuclease_C_sf"/>
</dbReference>
<feature type="non-terminal residue" evidence="13">
    <location>
        <position position="1"/>
    </location>
</feature>
<feature type="domain" description="5'-3' exonuclease" evidence="11">
    <location>
        <begin position="1"/>
        <end position="237"/>
    </location>
</feature>
<dbReference type="PRINTS" id="PR00868">
    <property type="entry name" value="DNAPOLI"/>
</dbReference>
<dbReference type="InterPro" id="IPR020045">
    <property type="entry name" value="DNA_polI_H3TH"/>
</dbReference>
<evidence type="ECO:0000313" key="13">
    <source>
        <dbReference type="EMBL" id="PIQ66926.1"/>
    </source>
</evidence>
<comment type="catalytic activity">
    <reaction evidence="10">
        <text>DNA(n) + a 2'-deoxyribonucleoside 5'-triphosphate = DNA(n+1) + diphosphate</text>
        <dbReference type="Rhea" id="RHEA:22508"/>
        <dbReference type="Rhea" id="RHEA-COMP:17339"/>
        <dbReference type="Rhea" id="RHEA-COMP:17340"/>
        <dbReference type="ChEBI" id="CHEBI:33019"/>
        <dbReference type="ChEBI" id="CHEBI:61560"/>
        <dbReference type="ChEBI" id="CHEBI:173112"/>
        <dbReference type="EC" id="2.7.7.7"/>
    </reaction>
</comment>
<evidence type="ECO:0000256" key="8">
    <source>
        <dbReference type="ARBA" id="ARBA00023125"/>
    </source>
</evidence>
<evidence type="ECO:0000259" key="11">
    <source>
        <dbReference type="SMART" id="SM00475"/>
    </source>
</evidence>
<proteinExistence type="inferred from homology"/>
<dbReference type="InterPro" id="IPR020046">
    <property type="entry name" value="5-3_exonucl_a-hlix_arch_N"/>
</dbReference>
<dbReference type="InterPro" id="IPR043502">
    <property type="entry name" value="DNA/RNA_pol_sf"/>
</dbReference>
<dbReference type="CDD" id="cd09898">
    <property type="entry name" value="H3TH_53EXO"/>
    <property type="match status" value="1"/>
</dbReference>
<dbReference type="Pfam" id="PF00476">
    <property type="entry name" value="DNA_pol_A"/>
    <property type="match status" value="1"/>
</dbReference>
<dbReference type="PANTHER" id="PTHR10133:SF27">
    <property type="entry name" value="DNA POLYMERASE NU"/>
    <property type="match status" value="1"/>
</dbReference>
<dbReference type="SUPFAM" id="SSF56672">
    <property type="entry name" value="DNA/RNA polymerases"/>
    <property type="match status" value="1"/>
</dbReference>
<dbReference type="SMART" id="SM00279">
    <property type="entry name" value="HhH2"/>
    <property type="match status" value="1"/>
</dbReference>
<evidence type="ECO:0000256" key="1">
    <source>
        <dbReference type="ARBA" id="ARBA00007705"/>
    </source>
</evidence>
<keyword evidence="7" id="KW-0239">DNA-directed DNA polymerase</keyword>
<keyword evidence="3" id="KW-0808">Transferase</keyword>
<dbReference type="GO" id="GO:0006261">
    <property type="term" value="P:DNA-templated DNA replication"/>
    <property type="evidence" value="ECO:0007669"/>
    <property type="project" value="InterPro"/>
</dbReference>
<dbReference type="Gene3D" id="1.10.150.20">
    <property type="entry name" value="5' to 3' exonuclease, C-terminal subdomain"/>
    <property type="match status" value="2"/>
</dbReference>
<dbReference type="EC" id="2.7.7.7" evidence="2"/>
<accession>A0A2H0K6R0</accession>
<protein>
    <recommendedName>
        <fullName evidence="2">DNA-directed DNA polymerase</fullName>
        <ecNumber evidence="2">2.7.7.7</ecNumber>
    </recommendedName>
</protein>
<dbReference type="Proteomes" id="UP000229834">
    <property type="component" value="Unassembled WGS sequence"/>
</dbReference>
<dbReference type="SUPFAM" id="SSF47807">
    <property type="entry name" value="5' to 3' exonuclease, C-terminal subdomain"/>
    <property type="match status" value="1"/>
</dbReference>
<dbReference type="PANTHER" id="PTHR10133">
    <property type="entry name" value="DNA POLYMERASE I"/>
    <property type="match status" value="1"/>
</dbReference>